<keyword evidence="3" id="KW-1185">Reference proteome</keyword>
<evidence type="ECO:0000256" key="1">
    <source>
        <dbReference type="SAM" id="MobiDB-lite"/>
    </source>
</evidence>
<feature type="compositionally biased region" description="Acidic residues" evidence="1">
    <location>
        <begin position="62"/>
        <end position="94"/>
    </location>
</feature>
<proteinExistence type="predicted"/>
<accession>A0A8J5MMB0</accession>
<protein>
    <submittedName>
        <fullName evidence="2">Uncharacterized protein</fullName>
    </submittedName>
</protein>
<gene>
    <name evidence="2" type="ORF">Hamer_G006742</name>
</gene>
<comment type="caution">
    <text evidence="2">The sequence shown here is derived from an EMBL/GenBank/DDBJ whole genome shotgun (WGS) entry which is preliminary data.</text>
</comment>
<feature type="region of interest" description="Disordered" evidence="1">
    <location>
        <begin position="131"/>
        <end position="150"/>
    </location>
</feature>
<evidence type="ECO:0000313" key="3">
    <source>
        <dbReference type="Proteomes" id="UP000747542"/>
    </source>
</evidence>
<reference evidence="2" key="1">
    <citation type="journal article" date="2021" name="Sci. Adv.">
        <title>The American lobster genome reveals insights on longevity, neural, and immune adaptations.</title>
        <authorList>
            <person name="Polinski J.M."/>
            <person name="Zimin A.V."/>
            <person name="Clark K.F."/>
            <person name="Kohn A.B."/>
            <person name="Sadowski N."/>
            <person name="Timp W."/>
            <person name="Ptitsyn A."/>
            <person name="Khanna P."/>
            <person name="Romanova D.Y."/>
            <person name="Williams P."/>
            <person name="Greenwood S.J."/>
            <person name="Moroz L.L."/>
            <person name="Walt D.R."/>
            <person name="Bodnar A.G."/>
        </authorList>
    </citation>
    <scope>NUCLEOTIDE SEQUENCE</scope>
    <source>
        <strain evidence="2">GMGI-L3</strain>
    </source>
</reference>
<feature type="region of interest" description="Disordered" evidence="1">
    <location>
        <begin position="52"/>
        <end position="101"/>
    </location>
</feature>
<feature type="compositionally biased region" description="Basic and acidic residues" evidence="1">
    <location>
        <begin position="52"/>
        <end position="61"/>
    </location>
</feature>
<dbReference type="AlphaFoldDB" id="A0A8J5MMB0"/>
<name>A0A8J5MMB0_HOMAM</name>
<organism evidence="2 3">
    <name type="scientific">Homarus americanus</name>
    <name type="common">American lobster</name>
    <dbReference type="NCBI Taxonomy" id="6706"/>
    <lineage>
        <taxon>Eukaryota</taxon>
        <taxon>Metazoa</taxon>
        <taxon>Ecdysozoa</taxon>
        <taxon>Arthropoda</taxon>
        <taxon>Crustacea</taxon>
        <taxon>Multicrustacea</taxon>
        <taxon>Malacostraca</taxon>
        <taxon>Eumalacostraca</taxon>
        <taxon>Eucarida</taxon>
        <taxon>Decapoda</taxon>
        <taxon>Pleocyemata</taxon>
        <taxon>Astacidea</taxon>
        <taxon>Nephropoidea</taxon>
        <taxon>Nephropidae</taxon>
        <taxon>Homarus</taxon>
    </lineage>
</organism>
<dbReference type="EMBL" id="JAHLQT010039062">
    <property type="protein sequence ID" value="KAG7156743.1"/>
    <property type="molecule type" value="Genomic_DNA"/>
</dbReference>
<sequence length="226" mass="25763">MTFMILESCHITSLVFKQPPGSRHQLLDSKQRIGPFKCTECEKEDQELILKSESDDECLLHDDDDDDDDDDDEEEEDDDEDDDDDDDDEEEEEVNNSYNCSIPGKNCLQNTGMSYDERKCMAHAHMSHDERRYRDVSKPVDHSGGGPFSGCNMRDMVSKNGRNLSDLLHSNRLDAGCGDLTKYGDNSQRSSNAVHYPNTAAWTPGSDCTKREHVDQLHIKEDEDMF</sequence>
<feature type="compositionally biased region" description="Basic and acidic residues" evidence="1">
    <location>
        <begin position="131"/>
        <end position="141"/>
    </location>
</feature>
<evidence type="ECO:0000313" key="2">
    <source>
        <dbReference type="EMBL" id="KAG7156743.1"/>
    </source>
</evidence>
<dbReference type="Proteomes" id="UP000747542">
    <property type="component" value="Unassembled WGS sequence"/>
</dbReference>